<keyword evidence="1" id="KW-0732">Signal</keyword>
<evidence type="ECO:0000313" key="3">
    <source>
        <dbReference type="Proteomes" id="UP001140091"/>
    </source>
</evidence>
<organism evidence="2 3">
    <name type="scientific">Candolleomyces eurysporus</name>
    <dbReference type="NCBI Taxonomy" id="2828524"/>
    <lineage>
        <taxon>Eukaryota</taxon>
        <taxon>Fungi</taxon>
        <taxon>Dikarya</taxon>
        <taxon>Basidiomycota</taxon>
        <taxon>Agaricomycotina</taxon>
        <taxon>Agaricomycetes</taxon>
        <taxon>Agaricomycetidae</taxon>
        <taxon>Agaricales</taxon>
        <taxon>Agaricineae</taxon>
        <taxon>Psathyrellaceae</taxon>
        <taxon>Candolleomyces</taxon>
    </lineage>
</organism>
<proteinExistence type="predicted"/>
<evidence type="ECO:0000256" key="1">
    <source>
        <dbReference type="SAM" id="SignalP"/>
    </source>
</evidence>
<protein>
    <submittedName>
        <fullName evidence="2">Uncharacterized protein</fullName>
    </submittedName>
</protein>
<dbReference type="AlphaFoldDB" id="A0A9W8MCY3"/>
<feature type="signal peptide" evidence="1">
    <location>
        <begin position="1"/>
        <end position="21"/>
    </location>
</feature>
<sequence>MKFSAAFAVLAVLSIKTFVSASPVPSTADDFDLKMREEFTDGELYDVIARELLDYSDEFEGVDAREFDADEDFLYVRVPVYGMRLDPAKMAKSTGESRLQNTLLKIIDQKSRPQPQPRPAIQRFQQAYVIFFATSSSGANFFYRTQKVIQQNRARRPNAAEIGRQIQTDFKNVQKKIDNINAVKRK</sequence>
<gene>
    <name evidence="2" type="ORF">H1R20_g11152</name>
</gene>
<accession>A0A9W8MCY3</accession>
<reference evidence="2" key="1">
    <citation type="submission" date="2022-06" db="EMBL/GenBank/DDBJ databases">
        <title>Genome Sequence of Candolleomyces eurysporus.</title>
        <authorList>
            <person name="Buettner E."/>
        </authorList>
    </citation>
    <scope>NUCLEOTIDE SEQUENCE</scope>
    <source>
        <strain evidence="2">VTCC 930004</strain>
    </source>
</reference>
<name>A0A9W8MCY3_9AGAR</name>
<dbReference type="EMBL" id="JANBPK010001096">
    <property type="protein sequence ID" value="KAJ2925941.1"/>
    <property type="molecule type" value="Genomic_DNA"/>
</dbReference>
<evidence type="ECO:0000313" key="2">
    <source>
        <dbReference type="EMBL" id="KAJ2925941.1"/>
    </source>
</evidence>
<feature type="chain" id="PRO_5040901151" evidence="1">
    <location>
        <begin position="22"/>
        <end position="186"/>
    </location>
</feature>
<dbReference type="Proteomes" id="UP001140091">
    <property type="component" value="Unassembled WGS sequence"/>
</dbReference>
<feature type="non-terminal residue" evidence="2">
    <location>
        <position position="186"/>
    </location>
</feature>
<comment type="caution">
    <text evidence="2">The sequence shown here is derived from an EMBL/GenBank/DDBJ whole genome shotgun (WGS) entry which is preliminary data.</text>
</comment>
<keyword evidence="3" id="KW-1185">Reference proteome</keyword>
<dbReference type="OrthoDB" id="10364197at2759"/>